<proteinExistence type="predicted"/>
<gene>
    <name evidence="1" type="ORF">IAB98_03490</name>
</gene>
<accession>A0A9D1JFR5</accession>
<reference evidence="1" key="1">
    <citation type="submission" date="2020-10" db="EMBL/GenBank/DDBJ databases">
        <authorList>
            <person name="Gilroy R."/>
        </authorList>
    </citation>
    <scope>NUCLEOTIDE SEQUENCE</scope>
    <source>
        <strain evidence="1">ChiSxjej1B13-7041</strain>
    </source>
</reference>
<comment type="caution">
    <text evidence="1">The sequence shown here is derived from an EMBL/GenBank/DDBJ whole genome shotgun (WGS) entry which is preliminary data.</text>
</comment>
<name>A0A9D1JFR5_9FIRM</name>
<evidence type="ECO:0000313" key="1">
    <source>
        <dbReference type="EMBL" id="HIR92472.1"/>
    </source>
</evidence>
<feature type="non-terminal residue" evidence="1">
    <location>
        <position position="1"/>
    </location>
</feature>
<dbReference type="EMBL" id="DVHU01000031">
    <property type="protein sequence ID" value="HIR92472.1"/>
    <property type="molecule type" value="Genomic_DNA"/>
</dbReference>
<protein>
    <submittedName>
        <fullName evidence="1">Uncharacterized protein</fullName>
    </submittedName>
</protein>
<sequence>ERMYEYAEGELLSQFSIDTDNQAYLGFWHNYGDFPSEEDFSFTWVEGKWEYQEVGMRSRKNFILRFTPTDTGMTIQVTCADGNYFDWKSAQPAAQWSNLEYQRVQ</sequence>
<dbReference type="Proteomes" id="UP000886841">
    <property type="component" value="Unassembled WGS sequence"/>
</dbReference>
<reference evidence="1" key="2">
    <citation type="journal article" date="2021" name="PeerJ">
        <title>Extensive microbial diversity within the chicken gut microbiome revealed by metagenomics and culture.</title>
        <authorList>
            <person name="Gilroy R."/>
            <person name="Ravi A."/>
            <person name="Getino M."/>
            <person name="Pursley I."/>
            <person name="Horton D.L."/>
            <person name="Alikhan N.F."/>
            <person name="Baker D."/>
            <person name="Gharbi K."/>
            <person name="Hall N."/>
            <person name="Watson M."/>
            <person name="Adriaenssens E.M."/>
            <person name="Foster-Nyarko E."/>
            <person name="Jarju S."/>
            <person name="Secka A."/>
            <person name="Antonio M."/>
            <person name="Oren A."/>
            <person name="Chaudhuri R.R."/>
            <person name="La Ragione R."/>
            <person name="Hildebrand F."/>
            <person name="Pallen M.J."/>
        </authorList>
    </citation>
    <scope>NUCLEOTIDE SEQUENCE</scope>
    <source>
        <strain evidence="1">ChiSxjej1B13-7041</strain>
    </source>
</reference>
<dbReference type="AlphaFoldDB" id="A0A9D1JFR5"/>
<evidence type="ECO:0000313" key="2">
    <source>
        <dbReference type="Proteomes" id="UP000886841"/>
    </source>
</evidence>
<organism evidence="1 2">
    <name type="scientific">Candidatus Egerieimonas intestinavium</name>
    <dbReference type="NCBI Taxonomy" id="2840777"/>
    <lineage>
        <taxon>Bacteria</taxon>
        <taxon>Bacillati</taxon>
        <taxon>Bacillota</taxon>
        <taxon>Clostridia</taxon>
        <taxon>Lachnospirales</taxon>
        <taxon>Lachnospiraceae</taxon>
        <taxon>Lachnospiraceae incertae sedis</taxon>
        <taxon>Candidatus Egerieimonas</taxon>
    </lineage>
</organism>